<feature type="domain" description="Ppx/GppA phosphatase N-terminal" evidence="2">
    <location>
        <begin position="74"/>
        <end position="372"/>
    </location>
</feature>
<dbReference type="Pfam" id="PF02541">
    <property type="entry name" value="Ppx-GppA"/>
    <property type="match status" value="1"/>
</dbReference>
<gene>
    <name evidence="3" type="ORF">ABIE19_001166</name>
</gene>
<dbReference type="CDD" id="cd24054">
    <property type="entry name" value="ASKHA_NBD_AaPPX-GppA_MtPPX2-like"/>
    <property type="match status" value="1"/>
</dbReference>
<dbReference type="EMBL" id="JBEPTF010000001">
    <property type="protein sequence ID" value="MET4683257.1"/>
    <property type="molecule type" value="Genomic_DNA"/>
</dbReference>
<dbReference type="InterPro" id="IPR050273">
    <property type="entry name" value="GppA/Ppx_hydrolase"/>
</dbReference>
<name>A0ABV2R9K3_9CAUL</name>
<feature type="compositionally biased region" description="Basic residues" evidence="1">
    <location>
        <begin position="378"/>
        <end position="388"/>
    </location>
</feature>
<feature type="region of interest" description="Disordered" evidence="1">
    <location>
        <begin position="370"/>
        <end position="398"/>
    </location>
</feature>
<feature type="compositionally biased region" description="Gly residues" evidence="1">
    <location>
        <begin position="389"/>
        <end position="398"/>
    </location>
</feature>
<dbReference type="PANTHER" id="PTHR30005:SF0">
    <property type="entry name" value="RETROGRADE REGULATION PROTEIN 2"/>
    <property type="match status" value="1"/>
</dbReference>
<dbReference type="EC" id="3.6.1.40" evidence="3"/>
<keyword evidence="4" id="KW-1185">Reference proteome</keyword>
<dbReference type="EC" id="3.6.1.11" evidence="3"/>
<proteinExistence type="predicted"/>
<dbReference type="Proteomes" id="UP001549313">
    <property type="component" value="Unassembled WGS sequence"/>
</dbReference>
<feature type="region of interest" description="Disordered" evidence="1">
    <location>
        <begin position="1"/>
        <end position="60"/>
    </location>
</feature>
<protein>
    <submittedName>
        <fullName evidence="3">Exopolyphosphatase/guanosine-5'-triphosphate, 3'-diphosphate pyrophosphatase</fullName>
        <ecNumber evidence="3">3.6.1.11</ecNumber>
        <ecNumber evidence="3">3.6.1.40</ecNumber>
    </submittedName>
</protein>
<evidence type="ECO:0000259" key="2">
    <source>
        <dbReference type="Pfam" id="PF02541"/>
    </source>
</evidence>
<reference evidence="3 4" key="1">
    <citation type="submission" date="2024-06" db="EMBL/GenBank/DDBJ databases">
        <title>Sorghum-associated microbial communities from plants grown in Nebraska, USA.</title>
        <authorList>
            <person name="Schachtman D."/>
        </authorList>
    </citation>
    <scope>NUCLEOTIDE SEQUENCE [LARGE SCALE GENOMIC DNA]</scope>
    <source>
        <strain evidence="3 4">2814</strain>
    </source>
</reference>
<evidence type="ECO:0000313" key="4">
    <source>
        <dbReference type="Proteomes" id="UP001549313"/>
    </source>
</evidence>
<dbReference type="Gene3D" id="3.30.420.40">
    <property type="match status" value="1"/>
</dbReference>
<dbReference type="InterPro" id="IPR003695">
    <property type="entry name" value="Ppx_GppA_N"/>
</dbReference>
<evidence type="ECO:0000313" key="3">
    <source>
        <dbReference type="EMBL" id="MET4683257.1"/>
    </source>
</evidence>
<dbReference type="GO" id="GO:0004309">
    <property type="term" value="F:exopolyphosphatase activity"/>
    <property type="evidence" value="ECO:0007669"/>
    <property type="project" value="UniProtKB-EC"/>
</dbReference>
<comment type="caution">
    <text evidence="3">The sequence shown here is derived from an EMBL/GenBank/DDBJ whole genome shotgun (WGS) entry which is preliminary data.</text>
</comment>
<sequence>MSWLGGGLRSNLTGTGAGSDRPHESMPMPETPGAPRRRDARSQPTRSRNTGTSGRDAPLYGALDLGTNNCRLLIARPARDGFRVVDSFSRIVRLGEGLTRTGRLDDRAMDRAYDALALCAERVARKGLEPARLTAVATQACRAAENGPAFVDRVRRGTGLKLKIIDPAEEARLSVAGCLNLFDPQAEAVLVIDVGGGSTELSWLTRGSQGFDNRGWMSAPLGVVTLAERHPEPAEGVEAWYEAMVADVGAVLAQGGPNDDRVRPLFESGQVHMVGTSGAITSLAGIHLGLRRYQRDLVDGLWMTRADCEAAAERLKALGPAGRAAESCIGPDRADLVLAGAAILEAVQRAWPCDRVRVADRGLREGLLLQRMREDRQKPRRRRRRRRGGGGNGAGTPA</sequence>
<accession>A0ABV2R9K3</accession>
<organism evidence="3 4">
    <name type="scientific">Brevundimonas faecalis</name>
    <dbReference type="NCBI Taxonomy" id="947378"/>
    <lineage>
        <taxon>Bacteria</taxon>
        <taxon>Pseudomonadati</taxon>
        <taxon>Pseudomonadota</taxon>
        <taxon>Alphaproteobacteria</taxon>
        <taxon>Caulobacterales</taxon>
        <taxon>Caulobacteraceae</taxon>
        <taxon>Brevundimonas</taxon>
    </lineage>
</organism>
<dbReference type="PANTHER" id="PTHR30005">
    <property type="entry name" value="EXOPOLYPHOSPHATASE"/>
    <property type="match status" value="1"/>
</dbReference>
<dbReference type="InterPro" id="IPR043129">
    <property type="entry name" value="ATPase_NBD"/>
</dbReference>
<keyword evidence="3" id="KW-0378">Hydrolase</keyword>
<dbReference type="SUPFAM" id="SSF53067">
    <property type="entry name" value="Actin-like ATPase domain"/>
    <property type="match status" value="2"/>
</dbReference>
<dbReference type="Gene3D" id="3.30.420.150">
    <property type="entry name" value="Exopolyphosphatase. Domain 2"/>
    <property type="match status" value="1"/>
</dbReference>
<feature type="compositionally biased region" description="Polar residues" evidence="1">
    <location>
        <begin position="42"/>
        <end position="53"/>
    </location>
</feature>
<evidence type="ECO:0000256" key="1">
    <source>
        <dbReference type="SAM" id="MobiDB-lite"/>
    </source>
</evidence>
<dbReference type="GO" id="GO:0008894">
    <property type="term" value="F:guanosine-5'-triphosphate,3'-diphosphate diphosphatase activity"/>
    <property type="evidence" value="ECO:0007669"/>
    <property type="project" value="UniProtKB-EC"/>
</dbReference>